<keyword evidence="1" id="KW-0175">Coiled coil</keyword>
<dbReference type="PANTHER" id="PTHR33157:SF12">
    <property type="entry name" value="TRANSPOSASE TNP1_EN_SPM-LIKE DOMAIN-CONTAINING PROTEIN"/>
    <property type="match status" value="1"/>
</dbReference>
<feature type="region of interest" description="Disordered" evidence="2">
    <location>
        <begin position="702"/>
        <end position="736"/>
    </location>
</feature>
<reference evidence="4 5" key="1">
    <citation type="journal article" date="2014" name="Am. J. Bot.">
        <title>Genome assembly and annotation for red clover (Trifolium pratense; Fabaceae).</title>
        <authorList>
            <person name="Istvanek J."/>
            <person name="Jaros M."/>
            <person name="Krenek A."/>
            <person name="Repkova J."/>
        </authorList>
    </citation>
    <scope>NUCLEOTIDE SEQUENCE [LARGE SCALE GENOMIC DNA]</scope>
    <source>
        <strain evidence="5">cv. Tatra</strain>
        <tissue evidence="4">Young leaves</tissue>
    </source>
</reference>
<feature type="compositionally biased region" description="Acidic residues" evidence="2">
    <location>
        <begin position="720"/>
        <end position="736"/>
    </location>
</feature>
<feature type="compositionally biased region" description="Pro residues" evidence="2">
    <location>
        <begin position="355"/>
        <end position="372"/>
    </location>
</feature>
<dbReference type="InterPro" id="IPR039266">
    <property type="entry name" value="EN-1/SPM"/>
</dbReference>
<feature type="compositionally biased region" description="Low complexity" evidence="2">
    <location>
        <begin position="276"/>
        <end position="298"/>
    </location>
</feature>
<gene>
    <name evidence="4" type="ORF">L195_g010409</name>
</gene>
<evidence type="ECO:0000256" key="1">
    <source>
        <dbReference type="SAM" id="Coils"/>
    </source>
</evidence>
<organism evidence="4 5">
    <name type="scientific">Trifolium pratense</name>
    <name type="common">Red clover</name>
    <dbReference type="NCBI Taxonomy" id="57577"/>
    <lineage>
        <taxon>Eukaryota</taxon>
        <taxon>Viridiplantae</taxon>
        <taxon>Streptophyta</taxon>
        <taxon>Embryophyta</taxon>
        <taxon>Tracheophyta</taxon>
        <taxon>Spermatophyta</taxon>
        <taxon>Magnoliopsida</taxon>
        <taxon>eudicotyledons</taxon>
        <taxon>Gunneridae</taxon>
        <taxon>Pentapetalae</taxon>
        <taxon>rosids</taxon>
        <taxon>fabids</taxon>
        <taxon>Fabales</taxon>
        <taxon>Fabaceae</taxon>
        <taxon>Papilionoideae</taxon>
        <taxon>50 kb inversion clade</taxon>
        <taxon>NPAAA clade</taxon>
        <taxon>Hologalegina</taxon>
        <taxon>IRL clade</taxon>
        <taxon>Trifolieae</taxon>
        <taxon>Trifolium</taxon>
    </lineage>
</organism>
<dbReference type="Pfam" id="PF03004">
    <property type="entry name" value="Transposase_24"/>
    <property type="match status" value="1"/>
</dbReference>
<dbReference type="PANTHER" id="PTHR33157">
    <property type="entry name" value="AUTONOMOUS TRANSPOSABLE ELEMENT EN-1 MOSAIC PROTEIN-RELATED"/>
    <property type="match status" value="1"/>
</dbReference>
<comment type="caution">
    <text evidence="4">The sequence shown here is derived from an EMBL/GenBank/DDBJ whole genome shotgun (WGS) entry which is preliminary data.</text>
</comment>
<accession>A0A2K3PEM0</accession>
<proteinExistence type="predicted"/>
<sequence length="736" mass="84380">MEMPAHRTWMYNRRIVGRKGYTAEFLQGLEEFLDFACQQPQYLNEGVISCPCKQCKNERHLTLKEVNIHIRQKGFTPGYWYWTSHGEEVPQTNLDVDMHSDEMPFSSQQDTGFDDADLNDQNFVQNEEVPTNMESTEFYDMPDSTQQPARSGYQNTPNMSAAIAMLSLQSKHNMSQDCFNDVIKFMRESSHIENEIPSYSRKTKRTVQPTKMSSKKKRAQTNAPLIIPSDTLQTYSNQATQPPSRTKPRTKLSQSRPTKPLTRLQLRTQSQFSHSQLPLQPQPTELQPQPQLRVQPQPTESRHRLRPQPTVPRPTEPQLRLQPQPTPPRPQPQLRLQPQPTQPRPQPQLRLQPQPTQPQPTPPRSQPQPQPQAQPIISQTIPTQVLQCQEFPMVNETPSSSSNHVSESNGNKIPILPEGDGFDQHRLVVKAIALIIRTNLEEGKPSWKQLSKKQRDSWFDIFKSKFTWPPQHKDLVRRNFEKRGSAKMIQLMQEARKDLDQKPIWMEERVWTQLKAHWESLEYKRKSEINKRNGESMAGASLHTGGSIPHHLHWKRMKEANGTDPSMAEFYFRTHRKKDQSWVGPCAESAYDKFERRKLELSSKIVSSENGGDNQPSIDMPSELDIWVDSVGTKKGRVFGLGSVNKKLVTSVKLSANSEDVNALRSQIHALNKSLQKQEQEKLEMKHELTETKQQVAALMQHLGFAASSSRPHSSPQDSNEIDNGDADDSDGDHLE</sequence>
<feature type="region of interest" description="Disordered" evidence="2">
    <location>
        <begin position="194"/>
        <end position="373"/>
    </location>
</feature>
<name>A0A2K3PEM0_TRIPR</name>
<feature type="compositionally biased region" description="Polar residues" evidence="2">
    <location>
        <begin position="265"/>
        <end position="275"/>
    </location>
</feature>
<evidence type="ECO:0000313" key="5">
    <source>
        <dbReference type="Proteomes" id="UP000236291"/>
    </source>
</evidence>
<evidence type="ECO:0000256" key="2">
    <source>
        <dbReference type="SAM" id="MobiDB-lite"/>
    </source>
</evidence>
<dbReference type="InterPro" id="IPR029480">
    <property type="entry name" value="Transpos_assoc"/>
</dbReference>
<dbReference type="InterPro" id="IPR004252">
    <property type="entry name" value="Probable_transposase_24"/>
</dbReference>
<reference evidence="4 5" key="2">
    <citation type="journal article" date="2017" name="Front. Plant Sci.">
        <title>Gene Classification and Mining of Molecular Markers Useful in Red Clover (Trifolium pratense) Breeding.</title>
        <authorList>
            <person name="Istvanek J."/>
            <person name="Dluhosova J."/>
            <person name="Dluhos P."/>
            <person name="Patkova L."/>
            <person name="Nedelnik J."/>
            <person name="Repkova J."/>
        </authorList>
    </citation>
    <scope>NUCLEOTIDE SEQUENCE [LARGE SCALE GENOMIC DNA]</scope>
    <source>
        <strain evidence="5">cv. Tatra</strain>
        <tissue evidence="4">Young leaves</tissue>
    </source>
</reference>
<dbReference type="STRING" id="57577.A0A2K3PEM0"/>
<dbReference type="Pfam" id="PF13963">
    <property type="entry name" value="Transpos_assoc"/>
    <property type="match status" value="1"/>
</dbReference>
<dbReference type="GO" id="GO:0032196">
    <property type="term" value="P:transposition"/>
    <property type="evidence" value="ECO:0007669"/>
    <property type="project" value="InterPro"/>
</dbReference>
<evidence type="ECO:0000313" key="4">
    <source>
        <dbReference type="EMBL" id="PNY13743.1"/>
    </source>
</evidence>
<feature type="domain" description="Transposase-associated" evidence="3">
    <location>
        <begin position="7"/>
        <end position="87"/>
    </location>
</feature>
<evidence type="ECO:0000259" key="3">
    <source>
        <dbReference type="Pfam" id="PF13963"/>
    </source>
</evidence>
<feature type="compositionally biased region" description="Polar residues" evidence="2">
    <location>
        <begin position="230"/>
        <end position="244"/>
    </location>
</feature>
<dbReference type="AlphaFoldDB" id="A0A2K3PEM0"/>
<feature type="coiled-coil region" evidence="1">
    <location>
        <begin position="661"/>
        <end position="695"/>
    </location>
</feature>
<protein>
    <recommendedName>
        <fullName evidence="3">Transposase-associated domain-containing protein</fullName>
    </recommendedName>
</protein>
<dbReference type="Proteomes" id="UP000236291">
    <property type="component" value="Unassembled WGS sequence"/>
</dbReference>
<feature type="compositionally biased region" description="Low complexity" evidence="2">
    <location>
        <begin position="708"/>
        <end position="719"/>
    </location>
</feature>
<dbReference type="EMBL" id="ASHM01006313">
    <property type="protein sequence ID" value="PNY13743.1"/>
    <property type="molecule type" value="Genomic_DNA"/>
</dbReference>